<protein>
    <submittedName>
        <fullName evidence="1">Uncharacterized protein</fullName>
    </submittedName>
</protein>
<name>A0A9Q0JJP1_9ROSI</name>
<organism evidence="1 2">
    <name type="scientific">Turnera subulata</name>
    <dbReference type="NCBI Taxonomy" id="218843"/>
    <lineage>
        <taxon>Eukaryota</taxon>
        <taxon>Viridiplantae</taxon>
        <taxon>Streptophyta</taxon>
        <taxon>Embryophyta</taxon>
        <taxon>Tracheophyta</taxon>
        <taxon>Spermatophyta</taxon>
        <taxon>Magnoliopsida</taxon>
        <taxon>eudicotyledons</taxon>
        <taxon>Gunneridae</taxon>
        <taxon>Pentapetalae</taxon>
        <taxon>rosids</taxon>
        <taxon>fabids</taxon>
        <taxon>Malpighiales</taxon>
        <taxon>Passifloraceae</taxon>
        <taxon>Turnera</taxon>
    </lineage>
</organism>
<reference evidence="1" key="1">
    <citation type="submission" date="2022-02" db="EMBL/GenBank/DDBJ databases">
        <authorList>
            <person name="Henning P.M."/>
            <person name="McCubbin A.G."/>
            <person name="Shore J.S."/>
        </authorList>
    </citation>
    <scope>NUCLEOTIDE SEQUENCE</scope>
    <source>
        <strain evidence="1">F60SS</strain>
        <tissue evidence="1">Leaves</tissue>
    </source>
</reference>
<dbReference type="EMBL" id="JAKUCV010002009">
    <property type="protein sequence ID" value="KAJ4844243.1"/>
    <property type="molecule type" value="Genomic_DNA"/>
</dbReference>
<accession>A0A9Q0JJP1</accession>
<comment type="caution">
    <text evidence="1">The sequence shown here is derived from an EMBL/GenBank/DDBJ whole genome shotgun (WGS) entry which is preliminary data.</text>
</comment>
<evidence type="ECO:0000313" key="1">
    <source>
        <dbReference type="EMBL" id="KAJ4844243.1"/>
    </source>
</evidence>
<dbReference type="AlphaFoldDB" id="A0A9Q0JJP1"/>
<keyword evidence="2" id="KW-1185">Reference proteome</keyword>
<gene>
    <name evidence="1" type="ORF">Tsubulata_021421</name>
</gene>
<evidence type="ECO:0000313" key="2">
    <source>
        <dbReference type="Proteomes" id="UP001141552"/>
    </source>
</evidence>
<proteinExistence type="predicted"/>
<reference evidence="1" key="2">
    <citation type="journal article" date="2023" name="Plants (Basel)">
        <title>Annotation of the Turnera subulata (Passifloraceae) Draft Genome Reveals the S-Locus Evolved after the Divergence of Turneroideae from Passifloroideae in a Stepwise Manner.</title>
        <authorList>
            <person name="Henning P.M."/>
            <person name="Roalson E.H."/>
            <person name="Mir W."/>
            <person name="McCubbin A.G."/>
            <person name="Shore J.S."/>
        </authorList>
    </citation>
    <scope>NUCLEOTIDE SEQUENCE</scope>
    <source>
        <strain evidence="1">F60SS</strain>
    </source>
</reference>
<dbReference type="Proteomes" id="UP001141552">
    <property type="component" value="Unassembled WGS sequence"/>
</dbReference>
<sequence length="66" mass="7366">MTEQGNHSSAFSRRSPTLALTEINDLTLDSVDIQCQICDWFNVDLEFDCSVTGFVLGRFHVAGLDE</sequence>